<feature type="transmembrane region" description="Helical" evidence="1">
    <location>
        <begin position="12"/>
        <end position="31"/>
    </location>
</feature>
<evidence type="ECO:0000313" key="3">
    <source>
        <dbReference type="Proteomes" id="UP000601055"/>
    </source>
</evidence>
<evidence type="ECO:0008006" key="4">
    <source>
        <dbReference type="Google" id="ProtNLM"/>
    </source>
</evidence>
<keyword evidence="1" id="KW-1133">Transmembrane helix</keyword>
<protein>
    <recommendedName>
        <fullName evidence="4">YD repeat-containing protein</fullName>
    </recommendedName>
</protein>
<keyword evidence="1" id="KW-0472">Membrane</keyword>
<evidence type="ECO:0000313" key="2">
    <source>
        <dbReference type="EMBL" id="MBB2144001.1"/>
    </source>
</evidence>
<dbReference type="Proteomes" id="UP000601055">
    <property type="component" value="Unassembled WGS sequence"/>
</dbReference>
<accession>A0A923ITQ5</accession>
<sequence length="1161" mass="127638">MVAVVGKNTSFWCKAIVCCVIKIVFYHLFAIKMKRVKQLLLFMLTLVFSLQINAQTTATAPELPKVLPPSPNASALGIVGNIPVGLSTGTLNFGLPLLQLSVGKVSLNVTASYSASGIKVDQIASRLGMGWILDAGGMINRTVRGNADESALYASPPADINLTTPAVKEYLKRVSLNKDHYDAEPDIFSFNFNGYSGKFVLRPTNKTQVVFLNKSTLKIETDFSVNSLKPYTLKVTDPDGMVYYFGGAGATEKSRSTNSGGNNCGKTYDTGVETAWYLTKIQDLNGDYISFSYLPCDIYYDTSASQSILAMNPETVGQSLYDDDSKGYLYPAPGYSSTCINSIISNAVYLNEVTTSKGAVLKFSYAGRSDLDGDKLVSKIEYGLTGATPLKTYDFIYTYGISSSGFNGAYNSSYNPTIFSNRPYLSGITESSKGLTETKKNKFNYYNINDLPPRLAFAQDIYGYYNGQNNSGFIPGPVSSIFSYTPADRYTYGAYANYGMLSKIFYPTGGTDSLIYEPHGVASEMGTGPIPTSYVDAVGGARIARIISHDPIANTDRIKAYRYNKFSNPTLSSAFVFSISPTYFTQVERRITNLVGTAAMFNTYTLASAGGDIASGQFDGSHIYYTDVWESDGADFGNGATLHQYEILTGRPGPDLLRGAGYLGMPSGLSGATAIHEKYQQVFKQDELGNRTKLKEVFLTQKSIPLEVVTSVVGRENYDIDLAGGSNPYDISSYTFESYWNYNDSTKVINYDTNGLNPVTEITATSYGNILHLLPTQTVSEDSYGRKIYRTMEYPHEMVATSNDPQGVYAAMIAKNKISTVIREKEFVQTLQTGEKLTSYFQPFTNIFVPQTVALYNNALTSLTNRIRFHKYDAFGNLQSVSLQDGAKVCYLYSYNNQYPVAEIKDMDYTVIESTLTAAAITSFSLSNPTKVDIANFLSPLTTAFPKAQVSQLSYEPLVGMRSMTDSKGMSSFYEYDDFQRLLNIKDQRGDIVKNYRYNYGANVNTTPTWTDTNVKTCVVVGGSYTGEELMQQVDSNPYSLTYNTNRTRSLGTTGNCQPVIYAKVFEENLTVALRRTKADIVVRFFNDAACTVPISVSGLSVSYQEVDDVYNLINSASIVANGTSGTIATQAIIQENNPFGVPVSYYYFLLLNVPGYTIVY</sequence>
<comment type="caution">
    <text evidence="2">The sequence shown here is derived from an EMBL/GenBank/DDBJ whole genome shotgun (WGS) entry which is preliminary data.</text>
</comment>
<keyword evidence="3" id="KW-1185">Reference proteome</keyword>
<reference evidence="2" key="1">
    <citation type="submission" date="2019-11" db="EMBL/GenBank/DDBJ databases">
        <title>Description of Pedobacter sp. LMG 31464T.</title>
        <authorList>
            <person name="Carlier A."/>
            <person name="Qi S."/>
            <person name="Vandamme P."/>
        </authorList>
    </citation>
    <scope>NUCLEOTIDE SEQUENCE</scope>
    <source>
        <strain evidence="2">LMG 31464</strain>
    </source>
</reference>
<organism evidence="2 3">
    <name type="scientific">Pedobacter planticolens</name>
    <dbReference type="NCBI Taxonomy" id="2679964"/>
    <lineage>
        <taxon>Bacteria</taxon>
        <taxon>Pseudomonadati</taxon>
        <taxon>Bacteroidota</taxon>
        <taxon>Sphingobacteriia</taxon>
        <taxon>Sphingobacteriales</taxon>
        <taxon>Sphingobacteriaceae</taxon>
        <taxon>Pedobacter</taxon>
    </lineage>
</organism>
<keyword evidence="1" id="KW-0812">Transmembrane</keyword>
<gene>
    <name evidence="2" type="ORF">GM921_00760</name>
</gene>
<name>A0A923ITQ5_9SPHI</name>
<dbReference type="EMBL" id="WNXD01000001">
    <property type="protein sequence ID" value="MBB2144001.1"/>
    <property type="molecule type" value="Genomic_DNA"/>
</dbReference>
<proteinExistence type="predicted"/>
<dbReference type="AlphaFoldDB" id="A0A923ITQ5"/>
<evidence type="ECO:0000256" key="1">
    <source>
        <dbReference type="SAM" id="Phobius"/>
    </source>
</evidence>
<dbReference type="RefSeq" id="WP_182920703.1">
    <property type="nucleotide sequence ID" value="NZ_WNXD01000001.1"/>
</dbReference>